<evidence type="ECO:0008006" key="3">
    <source>
        <dbReference type="Google" id="ProtNLM"/>
    </source>
</evidence>
<dbReference type="PANTHER" id="PTHR43799">
    <property type="entry name" value="AMINOTRANSFERASE, PUTATIVE-RELATED"/>
    <property type="match status" value="1"/>
</dbReference>
<evidence type="ECO:0000313" key="2">
    <source>
        <dbReference type="Proteomes" id="UP000434957"/>
    </source>
</evidence>
<dbReference type="Proteomes" id="UP000434957">
    <property type="component" value="Unassembled WGS sequence"/>
</dbReference>
<reference evidence="1 2" key="1">
    <citation type="submission" date="2018-08" db="EMBL/GenBank/DDBJ databases">
        <title>Genomic investigation of the strawberry pathogen Phytophthora fragariae indicates pathogenicity is determined by transcriptional variation in three key races.</title>
        <authorList>
            <person name="Adams T.M."/>
            <person name="Armitage A.D."/>
            <person name="Sobczyk M.K."/>
            <person name="Bates H.J."/>
            <person name="Dunwell J.M."/>
            <person name="Nellist C.F."/>
            <person name="Harrison R.J."/>
        </authorList>
    </citation>
    <scope>NUCLEOTIDE SEQUENCE [LARGE SCALE GENOMIC DNA]</scope>
    <source>
        <strain evidence="1 2">SCRP333</strain>
    </source>
</reference>
<dbReference type="PANTHER" id="PTHR43799:SF1">
    <property type="entry name" value="ASPARTATE AMINOTRANSFERASE"/>
    <property type="match status" value="1"/>
</dbReference>
<dbReference type="EMBL" id="QXFT01001296">
    <property type="protein sequence ID" value="KAE9322714.1"/>
    <property type="molecule type" value="Genomic_DNA"/>
</dbReference>
<comment type="caution">
    <text evidence="1">The sequence shown here is derived from an EMBL/GenBank/DDBJ whole genome shotgun (WGS) entry which is preliminary data.</text>
</comment>
<sequence>MIAWSDPKSALTCLVNPTNPAGDKYGRGADEELHRDHVPDGHTIIVNKIVQPWVGPQWRQDLAINSANLVVHGAAHRQRRIAHAPHAAEIKRKHMPWSVTLMTLAFVSAVVKDDAYLQQTLDACNLAKKHGGPERSAKPGYNFPASLRIAVRSPKQTAVLHRVEAAVRRVPDGAHPIGGHTSDTQLANAAFISDSAISPAASNGDSNENNSRPEVCTATEMNEMKKQFEQQAHKIGALKQ</sequence>
<organism evidence="1 2">
    <name type="scientific">Phytophthora rubi</name>
    <dbReference type="NCBI Taxonomy" id="129364"/>
    <lineage>
        <taxon>Eukaryota</taxon>
        <taxon>Sar</taxon>
        <taxon>Stramenopiles</taxon>
        <taxon>Oomycota</taxon>
        <taxon>Peronosporomycetes</taxon>
        <taxon>Peronosporales</taxon>
        <taxon>Peronosporaceae</taxon>
        <taxon>Phytophthora</taxon>
    </lineage>
</organism>
<accession>A0A6A4EGQ3</accession>
<name>A0A6A4EGQ3_9STRA</name>
<proteinExistence type="predicted"/>
<evidence type="ECO:0000313" key="1">
    <source>
        <dbReference type="EMBL" id="KAE9322714.1"/>
    </source>
</evidence>
<keyword evidence="2" id="KW-1185">Reference proteome</keyword>
<gene>
    <name evidence="1" type="ORF">PR003_g17150</name>
</gene>
<dbReference type="AlphaFoldDB" id="A0A6A4EGQ3"/>
<protein>
    <recommendedName>
        <fullName evidence="3">Aminotransferase class I/classII domain-containing protein</fullName>
    </recommendedName>
</protein>